<dbReference type="InterPro" id="IPR004274">
    <property type="entry name" value="FCP1_dom"/>
</dbReference>
<dbReference type="InterPro" id="IPR039189">
    <property type="entry name" value="Fcp1"/>
</dbReference>
<evidence type="ECO:0000313" key="11">
    <source>
        <dbReference type="EMBL" id="KAG2317814.1"/>
    </source>
</evidence>
<keyword evidence="4 8" id="KW-0378">Hydrolase</keyword>
<sequence>MPFISLVLYSLVTATSNPHSVVAKEITNEEDSEFYILDETPTMLSNLTTASKTRLLVVPHYKKITKGMRCHVASGHNICNGVKADKGTSLLYCCKKHCRNILGDMNNCGRCSHKCRFGQRCCEGVCTYVGFNPDHCGKCNKKCKSGAKCDQEAVSFTKRLTTLISLHTHKKLHLVLDLDHTLVHSVKVSNLSEAEKYLIIEGEKQGMKLYDNRIIKVRPFVEDFLREADKLFNMYVYTKGHFMYGKEIVKMIDPDKAYFGDRVITRRESPFRKTLDHVLADERGIVIVDDTVAVWPHHMRNLLKITKYFYFIHKDINKVSSYAERKTDESRSNGALANVLKFLKDIHSSFFSCDVQEDLDSKDVRLLIKGPFKPHGC</sequence>
<evidence type="ECO:0000256" key="8">
    <source>
        <dbReference type="RuleBase" id="RU366066"/>
    </source>
</evidence>
<proteinExistence type="inferred from homology"/>
<evidence type="ECO:0000256" key="3">
    <source>
        <dbReference type="ARBA" id="ARBA00022729"/>
    </source>
</evidence>
<dbReference type="EC" id="3.1.3.16" evidence="8"/>
<accession>A0A8X8AYZ9</accession>
<dbReference type="SUPFAM" id="SSF56784">
    <property type="entry name" value="HAD-like"/>
    <property type="match status" value="1"/>
</dbReference>
<name>A0A8X8AYZ9_BRACI</name>
<evidence type="ECO:0000256" key="1">
    <source>
        <dbReference type="ARBA" id="ARBA00004123"/>
    </source>
</evidence>
<organism evidence="11 12">
    <name type="scientific">Brassica carinata</name>
    <name type="common">Ethiopian mustard</name>
    <name type="synonym">Abyssinian cabbage</name>
    <dbReference type="NCBI Taxonomy" id="52824"/>
    <lineage>
        <taxon>Eukaryota</taxon>
        <taxon>Viridiplantae</taxon>
        <taxon>Streptophyta</taxon>
        <taxon>Embryophyta</taxon>
        <taxon>Tracheophyta</taxon>
        <taxon>Spermatophyta</taxon>
        <taxon>Magnoliopsida</taxon>
        <taxon>eudicotyledons</taxon>
        <taxon>Gunneridae</taxon>
        <taxon>Pentapetalae</taxon>
        <taxon>rosids</taxon>
        <taxon>malvids</taxon>
        <taxon>Brassicales</taxon>
        <taxon>Brassicaceae</taxon>
        <taxon>Brassiceae</taxon>
        <taxon>Brassica</taxon>
    </lineage>
</organism>
<evidence type="ECO:0000256" key="6">
    <source>
        <dbReference type="ARBA" id="ARBA00047761"/>
    </source>
</evidence>
<dbReference type="Proteomes" id="UP000886595">
    <property type="component" value="Unassembled WGS sequence"/>
</dbReference>
<dbReference type="OrthoDB" id="10249888at2759"/>
<feature type="chain" id="PRO_5036474047" description="RNA polymerase II C-terminal domain phosphatase-like" evidence="9">
    <location>
        <begin position="24"/>
        <end position="377"/>
    </location>
</feature>
<evidence type="ECO:0000256" key="9">
    <source>
        <dbReference type="SAM" id="SignalP"/>
    </source>
</evidence>
<comment type="similarity">
    <text evidence="2">Belongs to the STIG1 family.</text>
</comment>
<dbReference type="EMBL" id="JAAMPC010000004">
    <property type="protein sequence ID" value="KAG2317814.1"/>
    <property type="molecule type" value="Genomic_DNA"/>
</dbReference>
<dbReference type="PANTHER" id="PTHR23081">
    <property type="entry name" value="RNA POLYMERASE II CTD PHOSPHATASE"/>
    <property type="match status" value="1"/>
</dbReference>
<dbReference type="GO" id="GO:0005634">
    <property type="term" value="C:nucleus"/>
    <property type="evidence" value="ECO:0007669"/>
    <property type="project" value="UniProtKB-SubCell"/>
</dbReference>
<dbReference type="InterPro" id="IPR011947">
    <property type="entry name" value="FCP1_euk"/>
</dbReference>
<dbReference type="SMART" id="SM00577">
    <property type="entry name" value="CPDc"/>
    <property type="match status" value="1"/>
</dbReference>
<comment type="caution">
    <text evidence="11">The sequence shown here is derived from an EMBL/GenBank/DDBJ whole genome shotgun (WGS) entry which is preliminary data.</text>
</comment>
<evidence type="ECO:0000256" key="7">
    <source>
        <dbReference type="ARBA" id="ARBA00048336"/>
    </source>
</evidence>
<comment type="catalytic activity">
    <reaction evidence="7 8">
        <text>O-phospho-L-threonyl-[protein] + H2O = L-threonyl-[protein] + phosphate</text>
        <dbReference type="Rhea" id="RHEA:47004"/>
        <dbReference type="Rhea" id="RHEA-COMP:11060"/>
        <dbReference type="Rhea" id="RHEA-COMP:11605"/>
        <dbReference type="ChEBI" id="CHEBI:15377"/>
        <dbReference type="ChEBI" id="CHEBI:30013"/>
        <dbReference type="ChEBI" id="CHEBI:43474"/>
        <dbReference type="ChEBI" id="CHEBI:61977"/>
        <dbReference type="EC" id="3.1.3.16"/>
    </reaction>
</comment>
<comment type="function">
    <text evidence="8">This promotes the activity of RNA polymerase II.</text>
</comment>
<evidence type="ECO:0000256" key="5">
    <source>
        <dbReference type="ARBA" id="ARBA00023242"/>
    </source>
</evidence>
<evidence type="ECO:0000259" key="10">
    <source>
        <dbReference type="PROSITE" id="PS50969"/>
    </source>
</evidence>
<dbReference type="CDD" id="cd07521">
    <property type="entry name" value="HAD_FCP1-like"/>
    <property type="match status" value="1"/>
</dbReference>
<dbReference type="InterPro" id="IPR036412">
    <property type="entry name" value="HAD-like_sf"/>
</dbReference>
<dbReference type="InterPro" id="IPR006969">
    <property type="entry name" value="Stig-like"/>
</dbReference>
<keyword evidence="12" id="KW-1185">Reference proteome</keyword>
<protein>
    <recommendedName>
        <fullName evidence="8">RNA polymerase II C-terminal domain phosphatase-like</fullName>
        <ecNumber evidence="8">3.1.3.16</ecNumber>
    </recommendedName>
</protein>
<dbReference type="AlphaFoldDB" id="A0A8X8AYZ9"/>
<evidence type="ECO:0000313" key="12">
    <source>
        <dbReference type="Proteomes" id="UP000886595"/>
    </source>
</evidence>
<evidence type="ECO:0000256" key="2">
    <source>
        <dbReference type="ARBA" id="ARBA00006010"/>
    </source>
</evidence>
<dbReference type="InterPro" id="IPR023214">
    <property type="entry name" value="HAD_sf"/>
</dbReference>
<gene>
    <name evidence="11" type="ORF">Bca52824_020936</name>
</gene>
<dbReference type="Pfam" id="PF04885">
    <property type="entry name" value="Stig1"/>
    <property type="match status" value="1"/>
</dbReference>
<dbReference type="NCBIfam" id="TIGR02250">
    <property type="entry name" value="FCP1_euk"/>
    <property type="match status" value="1"/>
</dbReference>
<comment type="catalytic activity">
    <reaction evidence="6 8">
        <text>O-phospho-L-seryl-[protein] + H2O = L-seryl-[protein] + phosphate</text>
        <dbReference type="Rhea" id="RHEA:20629"/>
        <dbReference type="Rhea" id="RHEA-COMP:9863"/>
        <dbReference type="Rhea" id="RHEA-COMP:11604"/>
        <dbReference type="ChEBI" id="CHEBI:15377"/>
        <dbReference type="ChEBI" id="CHEBI:29999"/>
        <dbReference type="ChEBI" id="CHEBI:43474"/>
        <dbReference type="ChEBI" id="CHEBI:83421"/>
        <dbReference type="EC" id="3.1.3.16"/>
    </reaction>
</comment>
<keyword evidence="3 9" id="KW-0732">Signal</keyword>
<feature type="domain" description="FCP1 homology" evidence="10">
    <location>
        <begin position="167"/>
        <end position="329"/>
    </location>
</feature>
<dbReference type="Gene3D" id="3.40.50.1000">
    <property type="entry name" value="HAD superfamily/HAD-like"/>
    <property type="match status" value="1"/>
</dbReference>
<dbReference type="PROSITE" id="PS50969">
    <property type="entry name" value="FCP1"/>
    <property type="match status" value="1"/>
</dbReference>
<dbReference type="GO" id="GO:0008420">
    <property type="term" value="F:RNA polymerase II CTD heptapeptide repeat phosphatase activity"/>
    <property type="evidence" value="ECO:0007669"/>
    <property type="project" value="UniProtKB-UniRule"/>
</dbReference>
<dbReference type="PANTHER" id="PTHR23081:SF22">
    <property type="entry name" value="RNA POLYMERASE II C-TERMINAL DOMAIN PHOSPHATASE-LIKE"/>
    <property type="match status" value="1"/>
</dbReference>
<keyword evidence="5 8" id="KW-0539">Nucleus</keyword>
<dbReference type="Pfam" id="PF03031">
    <property type="entry name" value="NIF"/>
    <property type="match status" value="1"/>
</dbReference>
<reference evidence="11 12" key="1">
    <citation type="submission" date="2020-02" db="EMBL/GenBank/DDBJ databases">
        <authorList>
            <person name="Ma Q."/>
            <person name="Huang Y."/>
            <person name="Song X."/>
            <person name="Pei D."/>
        </authorList>
    </citation>
    <scope>NUCLEOTIDE SEQUENCE [LARGE SCALE GENOMIC DNA]</scope>
    <source>
        <strain evidence="11">Sxm20200214</strain>
        <tissue evidence="11">Leaf</tissue>
    </source>
</reference>
<comment type="subcellular location">
    <subcellularLocation>
        <location evidence="1 8">Nucleus</location>
    </subcellularLocation>
</comment>
<evidence type="ECO:0000256" key="4">
    <source>
        <dbReference type="ARBA" id="ARBA00022801"/>
    </source>
</evidence>
<feature type="signal peptide" evidence="9">
    <location>
        <begin position="1"/>
        <end position="23"/>
    </location>
</feature>